<proteinExistence type="predicted"/>
<dbReference type="Gene3D" id="1.10.10.2840">
    <property type="entry name" value="PucR C-terminal helix-turn-helix domain"/>
    <property type="match status" value="1"/>
</dbReference>
<evidence type="ECO:0000259" key="3">
    <source>
        <dbReference type="Pfam" id="PF13556"/>
    </source>
</evidence>
<evidence type="ECO:0000313" key="5">
    <source>
        <dbReference type="Proteomes" id="UP000806528"/>
    </source>
</evidence>
<name>A0ABR9PCY5_9ACTN</name>
<feature type="region of interest" description="Disordered" evidence="1">
    <location>
        <begin position="183"/>
        <end position="209"/>
    </location>
</feature>
<evidence type="ECO:0000259" key="2">
    <source>
        <dbReference type="Pfam" id="PF07905"/>
    </source>
</evidence>
<protein>
    <submittedName>
        <fullName evidence="4">Helix-turn-helix domain-containing protein</fullName>
    </submittedName>
</protein>
<dbReference type="InterPro" id="IPR012914">
    <property type="entry name" value="PucR_dom"/>
</dbReference>
<sequence length="504" mass="53364">MIVRDLLNERELGIRATWAPGGILDQRITGAITTDLPDPSRYLESGRILLTGLVWWRTGDPSHALDDFVRRSVRAGVAALLAGEAAHGPAPGALVAACREQGMPLLSVPSSTGFHQVSEYVHHRLSVEEHGGGEGAGPVEERMRRDLTALVSDGVGARALLEHVAAALSALRCDIVTTTGRVVASGSPSASPGQGGAEHAGGRPAVAPVPGPSPLETWWLRVWADRMVPARPLQDAAEVVGLERARSEASRHDHRRSADHLVAVLHRTWGDRNPVLTALSACGIPDGVPLSVVTAVVTGPGTAAEWARHALEEALRPVEERPVVGSSPEGTAVGVVSAPQEEHLRALRESWNALHTALGRGATLYAGVSTPVSTADLLPTAVAQSRFALGSVSGCGPEGSTVMAAADMRGVGGLLAGLPAEVRRDYHQRTLGELLEHDRRTGSEFARTLRVFLDQNGSWVGTARALHLHVNTVHYRVRRIEGLTGTDLSVLDHRLDLRAALMCG</sequence>
<organism evidence="4 5">
    <name type="scientific">Nocardiopsis coralli</name>
    <dbReference type="NCBI Taxonomy" id="2772213"/>
    <lineage>
        <taxon>Bacteria</taxon>
        <taxon>Bacillati</taxon>
        <taxon>Actinomycetota</taxon>
        <taxon>Actinomycetes</taxon>
        <taxon>Streptosporangiales</taxon>
        <taxon>Nocardiopsidaceae</taxon>
        <taxon>Nocardiopsis</taxon>
    </lineage>
</organism>
<dbReference type="InterPro" id="IPR025736">
    <property type="entry name" value="PucR_C-HTH_dom"/>
</dbReference>
<dbReference type="PANTHER" id="PTHR33744:SF1">
    <property type="entry name" value="DNA-BINDING TRANSCRIPTIONAL ACTIVATOR ADER"/>
    <property type="match status" value="1"/>
</dbReference>
<dbReference type="EMBL" id="JADBGI010000027">
    <property type="protein sequence ID" value="MBE3001695.1"/>
    <property type="molecule type" value="Genomic_DNA"/>
</dbReference>
<comment type="caution">
    <text evidence="4">The sequence shown here is derived from an EMBL/GenBank/DDBJ whole genome shotgun (WGS) entry which is preliminary data.</text>
</comment>
<keyword evidence="5" id="KW-1185">Reference proteome</keyword>
<reference evidence="4 5" key="1">
    <citation type="submission" date="2020-09" db="EMBL/GenBank/DDBJ databases">
        <title>Diversity and distribution of actinomycetes associated with coral in the coast of Hainan.</title>
        <authorList>
            <person name="Li F."/>
        </authorList>
    </citation>
    <scope>NUCLEOTIDE SEQUENCE [LARGE SCALE GENOMIC DNA]</scope>
    <source>
        <strain evidence="4 5">HNM0947</strain>
    </source>
</reference>
<dbReference type="InterPro" id="IPR042070">
    <property type="entry name" value="PucR_C-HTH_sf"/>
</dbReference>
<dbReference type="PANTHER" id="PTHR33744">
    <property type="entry name" value="CARBOHYDRATE DIACID REGULATOR"/>
    <property type="match status" value="1"/>
</dbReference>
<evidence type="ECO:0000313" key="4">
    <source>
        <dbReference type="EMBL" id="MBE3001695.1"/>
    </source>
</evidence>
<dbReference type="Pfam" id="PF07905">
    <property type="entry name" value="PucR"/>
    <property type="match status" value="1"/>
</dbReference>
<feature type="domain" description="Purine catabolism PurC-like" evidence="2">
    <location>
        <begin position="23"/>
        <end position="125"/>
    </location>
</feature>
<dbReference type="RefSeq" id="WP_193124287.1">
    <property type="nucleotide sequence ID" value="NZ_JADBGI010000027.1"/>
</dbReference>
<feature type="domain" description="PucR C-terminal helix-turn-helix" evidence="3">
    <location>
        <begin position="446"/>
        <end position="501"/>
    </location>
</feature>
<dbReference type="Proteomes" id="UP000806528">
    <property type="component" value="Unassembled WGS sequence"/>
</dbReference>
<evidence type="ECO:0000256" key="1">
    <source>
        <dbReference type="SAM" id="MobiDB-lite"/>
    </source>
</evidence>
<accession>A0ABR9PCY5</accession>
<dbReference type="Pfam" id="PF13556">
    <property type="entry name" value="HTH_30"/>
    <property type="match status" value="1"/>
</dbReference>
<dbReference type="InterPro" id="IPR051448">
    <property type="entry name" value="CdaR-like_regulators"/>
</dbReference>
<gene>
    <name evidence="4" type="ORF">IDM40_23795</name>
</gene>